<evidence type="ECO:0000313" key="1">
    <source>
        <dbReference type="EMBL" id="MDT0486992.1"/>
    </source>
</evidence>
<dbReference type="InterPro" id="IPR057705">
    <property type="entry name" value="DUF7945"/>
</dbReference>
<keyword evidence="2" id="KW-1185">Reference proteome</keyword>
<protein>
    <recommendedName>
        <fullName evidence="3">CdiI immunity protein domain-containing protein</fullName>
    </recommendedName>
</protein>
<dbReference type="RefSeq" id="WP_311719703.1">
    <property type="nucleotide sequence ID" value="NZ_JAVREZ010000024.1"/>
</dbReference>
<sequence length="128" mass="14604">MELADMTDVEFPEMRENVLSAVRALSDAEYQNRVWIRREYPHEGYFDDFSLNLNILYDDTLVLEDPALALGKVLRSHEEVSVMAELAERIDLVLREEGSGRSDAEYLRSRHWAGVLIAASRAYSVLAA</sequence>
<organism evidence="1 2">
    <name type="scientific">Streptomyces doebereineriae</name>
    <dbReference type="NCBI Taxonomy" id="3075528"/>
    <lineage>
        <taxon>Bacteria</taxon>
        <taxon>Bacillati</taxon>
        <taxon>Actinomycetota</taxon>
        <taxon>Actinomycetes</taxon>
        <taxon>Kitasatosporales</taxon>
        <taxon>Streptomycetaceae</taxon>
        <taxon>Streptomyces</taxon>
    </lineage>
</organism>
<reference evidence="2" key="1">
    <citation type="submission" date="2023-07" db="EMBL/GenBank/DDBJ databases">
        <title>30 novel species of actinomycetes from the DSMZ collection.</title>
        <authorList>
            <person name="Nouioui I."/>
        </authorList>
    </citation>
    <scope>NUCLEOTIDE SEQUENCE [LARGE SCALE GENOMIC DNA]</scope>
    <source>
        <strain evidence="2">DSM 41640</strain>
    </source>
</reference>
<dbReference type="NCBIfam" id="NF047838">
    <property type="entry name" value="SCO4402_fam"/>
    <property type="match status" value="1"/>
</dbReference>
<accession>A0ABU2VN68</accession>
<name>A0ABU2VN68_9ACTN</name>
<dbReference type="EMBL" id="JAVREZ010000024">
    <property type="protein sequence ID" value="MDT0486992.1"/>
    <property type="molecule type" value="Genomic_DNA"/>
</dbReference>
<dbReference type="Pfam" id="PF25656">
    <property type="entry name" value="DUF7945"/>
    <property type="match status" value="1"/>
</dbReference>
<gene>
    <name evidence="1" type="ORF">RNB18_43680</name>
</gene>
<dbReference type="Proteomes" id="UP001183824">
    <property type="component" value="Unassembled WGS sequence"/>
</dbReference>
<proteinExistence type="predicted"/>
<evidence type="ECO:0008006" key="3">
    <source>
        <dbReference type="Google" id="ProtNLM"/>
    </source>
</evidence>
<comment type="caution">
    <text evidence="1">The sequence shown here is derived from an EMBL/GenBank/DDBJ whole genome shotgun (WGS) entry which is preliminary data.</text>
</comment>
<evidence type="ECO:0000313" key="2">
    <source>
        <dbReference type="Proteomes" id="UP001183824"/>
    </source>
</evidence>